<keyword evidence="9" id="KW-0121">Carboxypeptidase</keyword>
<evidence type="ECO:0000256" key="9">
    <source>
        <dbReference type="ARBA" id="ARBA00022645"/>
    </source>
</evidence>
<dbReference type="SUPFAM" id="SSF56601">
    <property type="entry name" value="beta-lactamase/transpeptidase-like"/>
    <property type="match status" value="1"/>
</dbReference>
<dbReference type="CDD" id="cd00164">
    <property type="entry name" value="S1_like"/>
    <property type="match status" value="1"/>
</dbReference>
<evidence type="ECO:0000256" key="11">
    <source>
        <dbReference type="ARBA" id="ARBA00022676"/>
    </source>
</evidence>
<evidence type="ECO:0000256" key="13">
    <source>
        <dbReference type="ARBA" id="ARBA00022692"/>
    </source>
</evidence>
<keyword evidence="10" id="KW-0645">Protease</keyword>
<evidence type="ECO:0000256" key="15">
    <source>
        <dbReference type="ARBA" id="ARBA00022960"/>
    </source>
</evidence>
<dbReference type="PANTHER" id="PTHR32282">
    <property type="entry name" value="BINDING PROTEIN TRANSPEPTIDASE, PUTATIVE-RELATED"/>
    <property type="match status" value="1"/>
</dbReference>
<keyword evidence="18" id="KW-1133">Transmembrane helix</keyword>
<comment type="similarity">
    <text evidence="3">In the C-terminal section; belongs to the transpeptidase family.</text>
</comment>
<dbReference type="InterPro" id="IPR001460">
    <property type="entry name" value="PCN-bd_Tpept"/>
</dbReference>
<dbReference type="InterPro" id="IPR012338">
    <property type="entry name" value="Beta-lactam/transpept-like"/>
</dbReference>
<dbReference type="InterPro" id="IPR050396">
    <property type="entry name" value="Glycosyltr_51/Transpeptidase"/>
</dbReference>
<evidence type="ECO:0000313" key="32">
    <source>
        <dbReference type="Proteomes" id="UP000245461"/>
    </source>
</evidence>
<keyword evidence="21" id="KW-0511">Multifunctional enzyme</keyword>
<evidence type="ECO:0000256" key="14">
    <source>
        <dbReference type="ARBA" id="ARBA00022801"/>
    </source>
</evidence>
<evidence type="ECO:0000256" key="3">
    <source>
        <dbReference type="ARBA" id="ARBA00007090"/>
    </source>
</evidence>
<dbReference type="GO" id="GO:0009002">
    <property type="term" value="F:serine-type D-Ala-D-Ala carboxypeptidase activity"/>
    <property type="evidence" value="ECO:0007669"/>
    <property type="project" value="UniProtKB-EC"/>
</dbReference>
<feature type="domain" description="Glycosyl transferase family 51" evidence="29">
    <location>
        <begin position="55"/>
        <end position="232"/>
    </location>
</feature>
<evidence type="ECO:0000256" key="2">
    <source>
        <dbReference type="ARBA" id="ARBA00004752"/>
    </source>
</evidence>
<evidence type="ECO:0000256" key="5">
    <source>
        <dbReference type="ARBA" id="ARBA00012448"/>
    </source>
</evidence>
<dbReference type="Pfam" id="PF00912">
    <property type="entry name" value="Transgly"/>
    <property type="match status" value="1"/>
</dbReference>
<evidence type="ECO:0000256" key="17">
    <source>
        <dbReference type="ARBA" id="ARBA00022984"/>
    </source>
</evidence>
<feature type="domain" description="Penicillin-binding protein OB-like" evidence="30">
    <location>
        <begin position="320"/>
        <end position="433"/>
    </location>
</feature>
<dbReference type="UniPathway" id="UPA00219"/>
<evidence type="ECO:0000259" key="30">
    <source>
        <dbReference type="Pfam" id="PF17092"/>
    </source>
</evidence>
<keyword evidence="16" id="KW-0735">Signal-anchor</keyword>
<comment type="pathway">
    <text evidence="2">Cell wall biogenesis; peptidoglycan biosynthesis.</text>
</comment>
<evidence type="ECO:0000256" key="19">
    <source>
        <dbReference type="ARBA" id="ARBA00023136"/>
    </source>
</evidence>
<evidence type="ECO:0000256" key="16">
    <source>
        <dbReference type="ARBA" id="ARBA00022968"/>
    </source>
</evidence>
<comment type="similarity">
    <text evidence="4">In the N-terminal section; belongs to the glycosyltransferase 51 family.</text>
</comment>
<name>A0A317EGN8_9PROT</name>
<keyword evidence="20" id="KW-0046">Antibiotic resistance</keyword>
<dbReference type="GO" id="GO:0030288">
    <property type="term" value="C:outer membrane-bounded periplasmic space"/>
    <property type="evidence" value="ECO:0007669"/>
    <property type="project" value="TreeGrafter"/>
</dbReference>
<dbReference type="GO" id="GO:0006508">
    <property type="term" value="P:proteolysis"/>
    <property type="evidence" value="ECO:0007669"/>
    <property type="project" value="UniProtKB-KW"/>
</dbReference>
<evidence type="ECO:0000259" key="28">
    <source>
        <dbReference type="Pfam" id="PF00905"/>
    </source>
</evidence>
<evidence type="ECO:0000256" key="8">
    <source>
        <dbReference type="ARBA" id="ARBA00022519"/>
    </source>
</evidence>
<accession>A0A317EGN8</accession>
<comment type="pathway">
    <text evidence="26">Glycan biosynthesis.</text>
</comment>
<feature type="region of interest" description="Disordered" evidence="27">
    <location>
        <begin position="814"/>
        <end position="833"/>
    </location>
</feature>
<keyword evidence="13" id="KW-0812">Transmembrane</keyword>
<evidence type="ECO:0000256" key="7">
    <source>
        <dbReference type="ARBA" id="ARBA00022475"/>
    </source>
</evidence>
<evidence type="ECO:0000256" key="22">
    <source>
        <dbReference type="ARBA" id="ARBA00023316"/>
    </source>
</evidence>
<feature type="compositionally biased region" description="Low complexity" evidence="27">
    <location>
        <begin position="822"/>
        <end position="833"/>
    </location>
</feature>
<keyword evidence="22" id="KW-0961">Cell wall biogenesis/degradation</keyword>
<comment type="subcellular location">
    <subcellularLocation>
        <location evidence="1">Cell inner membrane</location>
        <topology evidence="1">Single-pass type II membrane protein</topology>
    </subcellularLocation>
</comment>
<dbReference type="GO" id="GO:0009252">
    <property type="term" value="P:peptidoglycan biosynthetic process"/>
    <property type="evidence" value="ECO:0007669"/>
    <property type="project" value="UniProtKB-UniPathway"/>
</dbReference>
<evidence type="ECO:0000256" key="6">
    <source>
        <dbReference type="ARBA" id="ARBA00018638"/>
    </source>
</evidence>
<keyword evidence="17" id="KW-0573">Peptidoglycan synthesis</keyword>
<dbReference type="GO" id="GO:0071555">
    <property type="term" value="P:cell wall organization"/>
    <property type="evidence" value="ECO:0007669"/>
    <property type="project" value="UniProtKB-KW"/>
</dbReference>
<keyword evidence="15" id="KW-0133">Cell shape</keyword>
<dbReference type="EC" id="2.4.99.28" evidence="24"/>
<dbReference type="InterPro" id="IPR036950">
    <property type="entry name" value="PBP_transglycosylase"/>
</dbReference>
<keyword evidence="11" id="KW-0328">Glycosyltransferase</keyword>
<keyword evidence="7" id="KW-1003">Cell membrane</keyword>
<dbReference type="Pfam" id="PF00905">
    <property type="entry name" value="Transpeptidase"/>
    <property type="match status" value="1"/>
</dbReference>
<organism evidence="31 32">
    <name type="scientific">Zavarzinia aquatilis</name>
    <dbReference type="NCBI Taxonomy" id="2211142"/>
    <lineage>
        <taxon>Bacteria</taxon>
        <taxon>Pseudomonadati</taxon>
        <taxon>Pseudomonadota</taxon>
        <taxon>Alphaproteobacteria</taxon>
        <taxon>Rhodospirillales</taxon>
        <taxon>Zavarziniaceae</taxon>
        <taxon>Zavarzinia</taxon>
    </lineage>
</organism>
<dbReference type="EMBL" id="QGLE01000001">
    <property type="protein sequence ID" value="PWR25772.1"/>
    <property type="molecule type" value="Genomic_DNA"/>
</dbReference>
<dbReference type="GO" id="GO:0046677">
    <property type="term" value="P:response to antibiotic"/>
    <property type="evidence" value="ECO:0007669"/>
    <property type="project" value="UniProtKB-KW"/>
</dbReference>
<dbReference type="Gene3D" id="3.40.710.10">
    <property type="entry name" value="DD-peptidase/beta-lactamase superfamily"/>
    <property type="match status" value="2"/>
</dbReference>
<evidence type="ECO:0000256" key="24">
    <source>
        <dbReference type="ARBA" id="ARBA00044770"/>
    </source>
</evidence>
<dbReference type="SUPFAM" id="SSF53955">
    <property type="entry name" value="Lysozyme-like"/>
    <property type="match status" value="1"/>
</dbReference>
<comment type="catalytic activity">
    <reaction evidence="23">
        <text>Preferential cleavage: (Ac)2-L-Lys-D-Ala-|-D-Ala. Also transpeptidation of peptidyl-alanyl moieties that are N-acyl substituents of D-alanine.</text>
        <dbReference type="EC" id="3.4.16.4"/>
    </reaction>
</comment>
<evidence type="ECO:0000256" key="18">
    <source>
        <dbReference type="ARBA" id="ARBA00022989"/>
    </source>
</evidence>
<proteinExistence type="inferred from homology"/>
<sequence>MRFLGFIFGAFAILAVVGLLAGLWVVHHYSQDLPDYRQLAVYEPPVTTRLHAGDGSLLAEYARERRLFVPITQIPPRVIGAFLSAEDKNFYEHGGIDFSGVMRAVFTNLRHMGSDRRPVGASTITQQVAKNFLLGNEVSYGRKIREAILTFRIERTFSKDRILELYLNEIYLGMGSYGVAAAALNYFDKPLDQLSVAEMAYLAALPKAPSNYHPVRQHDAAVKRRNWVLDRMYEDGRITREQWDEAKASPLAVRDPGQSSTTSADYFAEEVRREIASLYGEQSLYEGGLSVRTSIDPTMQAIADKVLRRGMIDYDRRHGWRGPITRVNIAAGDWLDVLRATPVPPGLSVPGIEGWRLAVVTAINAKAAEIGLADGSRGVIAMSELTWARPTTAGQGAGAAPRNPGDVLSVGDIVAVEALQAQGSFALRQIPNVGAAFVALDPHTGRVLAMVGGWSYNESQFNRATQALRQPGSTFKPFVYATALESGLTPSTLVEDGPFTADQGPGLPPWRPANYGHDFLGPITLRVALEKSRNLVTARLAYYIGMDKVKALAERFGVVTDLPPYLAMSLGAGETTLLRMTAAYGQFVNGGKKITPSLIDRIQDRRGRTVFKHDMRTCEGCGPTSYNGQPPPVVPDNRPEVIDAGTAYQMVSLLQGVVERGTGGKVRAVGKPLAGKTGTSNDSKDVWFIGFSPDLVAGVFFGFDQPRTLGGKETGGSVAAPVFRDFMAAALRDKPGIPFRIPPGLRLVRVNPSTGAPAAPGERAIFEAFKPGTEPFGPRPVLDGSTDAAFTGGDGSFGSDPDFLGAIGAPVPAAPGAPAAPPAAGDSATGGLY</sequence>
<evidence type="ECO:0000256" key="26">
    <source>
        <dbReference type="ARBA" id="ARBA00060592"/>
    </source>
</evidence>
<reference evidence="31 32" key="1">
    <citation type="submission" date="2018-05" db="EMBL/GenBank/DDBJ databases">
        <title>Zavarzinia sp. HR-AS.</title>
        <authorList>
            <person name="Lee Y."/>
            <person name="Jeon C.O."/>
        </authorList>
    </citation>
    <scope>NUCLEOTIDE SEQUENCE [LARGE SCALE GENOMIC DNA]</scope>
    <source>
        <strain evidence="31 32">HR-AS</strain>
    </source>
</reference>
<dbReference type="NCBIfam" id="TIGR02074">
    <property type="entry name" value="PBP_1a_fam"/>
    <property type="match status" value="1"/>
</dbReference>
<gene>
    <name evidence="31" type="ORF">DKG74_02100</name>
</gene>
<evidence type="ECO:0000256" key="4">
    <source>
        <dbReference type="ARBA" id="ARBA00007739"/>
    </source>
</evidence>
<dbReference type="Gene3D" id="1.10.3810.10">
    <property type="entry name" value="Biosynthetic peptidoglycan transglycosylase-like"/>
    <property type="match status" value="1"/>
</dbReference>
<dbReference type="FunFam" id="1.10.3810.10:FF:000003">
    <property type="entry name" value="Penicillin-binding protein 1a"/>
    <property type="match status" value="1"/>
</dbReference>
<protein>
    <recommendedName>
        <fullName evidence="6">Penicillin-binding protein 1A</fullName>
        <ecNumber evidence="24">2.4.99.28</ecNumber>
        <ecNumber evidence="5">3.4.16.4</ecNumber>
    </recommendedName>
</protein>
<evidence type="ECO:0000256" key="1">
    <source>
        <dbReference type="ARBA" id="ARBA00004249"/>
    </source>
</evidence>
<evidence type="ECO:0000256" key="12">
    <source>
        <dbReference type="ARBA" id="ARBA00022679"/>
    </source>
</evidence>
<dbReference type="AlphaFoldDB" id="A0A317EGN8"/>
<dbReference type="GO" id="GO:0005886">
    <property type="term" value="C:plasma membrane"/>
    <property type="evidence" value="ECO:0007669"/>
    <property type="project" value="UniProtKB-SubCell"/>
</dbReference>
<dbReference type="InterPro" id="IPR001264">
    <property type="entry name" value="Glyco_trans_51"/>
</dbReference>
<dbReference type="Pfam" id="PF17092">
    <property type="entry name" value="PCB_OB"/>
    <property type="match status" value="1"/>
</dbReference>
<dbReference type="PANTHER" id="PTHR32282:SF27">
    <property type="entry name" value="PENICILLIN-BINDING PROTEIN 1A"/>
    <property type="match status" value="1"/>
</dbReference>
<keyword evidence="8" id="KW-0997">Cell inner membrane</keyword>
<evidence type="ECO:0000259" key="29">
    <source>
        <dbReference type="Pfam" id="PF00912"/>
    </source>
</evidence>
<evidence type="ECO:0000313" key="31">
    <source>
        <dbReference type="EMBL" id="PWR25772.1"/>
    </source>
</evidence>
<keyword evidence="12" id="KW-0808">Transferase</keyword>
<feature type="domain" description="Penicillin-binding protein transpeptidase" evidence="28">
    <location>
        <begin position="436"/>
        <end position="727"/>
    </location>
</feature>
<evidence type="ECO:0000256" key="25">
    <source>
        <dbReference type="ARBA" id="ARBA00049902"/>
    </source>
</evidence>
<comment type="caution">
    <text evidence="31">The sequence shown here is derived from an EMBL/GenBank/DDBJ whole genome shotgun (WGS) entry which is preliminary data.</text>
</comment>
<evidence type="ECO:0000256" key="10">
    <source>
        <dbReference type="ARBA" id="ARBA00022670"/>
    </source>
</evidence>
<evidence type="ECO:0000256" key="21">
    <source>
        <dbReference type="ARBA" id="ARBA00023268"/>
    </source>
</evidence>
<dbReference type="OrthoDB" id="9766909at2"/>
<dbReference type="GO" id="GO:0008360">
    <property type="term" value="P:regulation of cell shape"/>
    <property type="evidence" value="ECO:0007669"/>
    <property type="project" value="UniProtKB-KW"/>
</dbReference>
<keyword evidence="14" id="KW-0378">Hydrolase</keyword>
<comment type="catalytic activity">
    <reaction evidence="25">
        <text>[GlcNAc-(1-&gt;4)-Mur2Ac(oyl-L-Ala-gamma-D-Glu-L-Lys-D-Ala-D-Ala)](n)-di-trans,octa-cis-undecaprenyl diphosphate + beta-D-GlcNAc-(1-&gt;4)-Mur2Ac(oyl-L-Ala-gamma-D-Glu-L-Lys-D-Ala-D-Ala)-di-trans,octa-cis-undecaprenyl diphosphate = [GlcNAc-(1-&gt;4)-Mur2Ac(oyl-L-Ala-gamma-D-Glu-L-Lys-D-Ala-D-Ala)](n+1)-di-trans,octa-cis-undecaprenyl diphosphate + di-trans,octa-cis-undecaprenyl diphosphate + H(+)</text>
        <dbReference type="Rhea" id="RHEA:23708"/>
        <dbReference type="Rhea" id="RHEA-COMP:9602"/>
        <dbReference type="Rhea" id="RHEA-COMP:9603"/>
        <dbReference type="ChEBI" id="CHEBI:15378"/>
        <dbReference type="ChEBI" id="CHEBI:58405"/>
        <dbReference type="ChEBI" id="CHEBI:60033"/>
        <dbReference type="ChEBI" id="CHEBI:78435"/>
        <dbReference type="EC" id="2.4.99.28"/>
    </reaction>
</comment>
<keyword evidence="32" id="KW-1185">Reference proteome</keyword>
<dbReference type="Proteomes" id="UP000245461">
    <property type="component" value="Unassembled WGS sequence"/>
</dbReference>
<dbReference type="GO" id="GO:0008658">
    <property type="term" value="F:penicillin binding"/>
    <property type="evidence" value="ECO:0007669"/>
    <property type="project" value="InterPro"/>
</dbReference>
<evidence type="ECO:0000256" key="27">
    <source>
        <dbReference type="SAM" id="MobiDB-lite"/>
    </source>
</evidence>
<dbReference type="InterPro" id="IPR023346">
    <property type="entry name" value="Lysozyme-like_dom_sf"/>
</dbReference>
<keyword evidence="19" id="KW-0472">Membrane</keyword>
<evidence type="ECO:0000256" key="23">
    <source>
        <dbReference type="ARBA" id="ARBA00034000"/>
    </source>
</evidence>
<dbReference type="EC" id="3.4.16.4" evidence="5"/>
<evidence type="ECO:0000256" key="20">
    <source>
        <dbReference type="ARBA" id="ARBA00023251"/>
    </source>
</evidence>
<dbReference type="GO" id="GO:0008955">
    <property type="term" value="F:peptidoglycan glycosyltransferase activity"/>
    <property type="evidence" value="ECO:0007669"/>
    <property type="project" value="UniProtKB-EC"/>
</dbReference>
<dbReference type="RefSeq" id="WP_109902088.1">
    <property type="nucleotide sequence ID" value="NZ_QGLE01000001.1"/>
</dbReference>
<dbReference type="InterPro" id="IPR031376">
    <property type="entry name" value="PCB_OB"/>
</dbReference>